<feature type="coiled-coil region" evidence="1">
    <location>
        <begin position="259"/>
        <end position="422"/>
    </location>
</feature>
<evidence type="ECO:0000313" key="2">
    <source>
        <dbReference type="EMBL" id="CAD2214056.1"/>
    </source>
</evidence>
<dbReference type="AlphaFoldDB" id="A0A7G2C2Z7"/>
<evidence type="ECO:0000256" key="1">
    <source>
        <dbReference type="SAM" id="Coils"/>
    </source>
</evidence>
<organism evidence="2 3">
    <name type="scientific">Angomonas deanei</name>
    <dbReference type="NCBI Taxonomy" id="59799"/>
    <lineage>
        <taxon>Eukaryota</taxon>
        <taxon>Discoba</taxon>
        <taxon>Euglenozoa</taxon>
        <taxon>Kinetoplastea</taxon>
        <taxon>Metakinetoplastina</taxon>
        <taxon>Trypanosomatida</taxon>
        <taxon>Trypanosomatidae</taxon>
        <taxon>Strigomonadinae</taxon>
        <taxon>Angomonas</taxon>
    </lineage>
</organism>
<dbReference type="OrthoDB" id="264679at2759"/>
<reference evidence="2 3" key="1">
    <citation type="submission" date="2020-08" db="EMBL/GenBank/DDBJ databases">
        <authorList>
            <person name="Newling K."/>
            <person name="Davey J."/>
            <person name="Forrester S."/>
        </authorList>
    </citation>
    <scope>NUCLEOTIDE SEQUENCE [LARGE SCALE GENOMIC DNA]</scope>
    <source>
        <strain evidence="3">Crithidia deanei Carvalho (ATCC PRA-265)</strain>
    </source>
</reference>
<name>A0A7G2C2Z7_9TRYP</name>
<feature type="coiled-coil region" evidence="1">
    <location>
        <begin position="10"/>
        <end position="221"/>
    </location>
</feature>
<dbReference type="EMBL" id="LR877146">
    <property type="protein sequence ID" value="CAD2214056.1"/>
    <property type="molecule type" value="Genomic_DNA"/>
</dbReference>
<gene>
    <name evidence="2" type="ORF">ADEAN_000150000</name>
</gene>
<evidence type="ECO:0000313" key="3">
    <source>
        <dbReference type="Proteomes" id="UP000515908"/>
    </source>
</evidence>
<dbReference type="Proteomes" id="UP000515908">
    <property type="component" value="Chromosome 02"/>
</dbReference>
<accession>A0A7G2C2Z7</accession>
<proteinExistence type="predicted"/>
<keyword evidence="3" id="KW-1185">Reference proteome</keyword>
<dbReference type="VEuPathDB" id="TriTrypDB:ADEAN_000150000"/>
<protein>
    <submittedName>
        <fullName evidence="2">Uncharacterized protein</fullName>
    </submittedName>
</protein>
<sequence>MLRRQMLNNEQEHYAECEAWKREKEEMRSQLDAYVDQAESSAAACAQYKSLYDEKVKEIENVKGQFQQLLQDVHHVEQRQKTLESQHAERLQAEREKGERVVQLLEDAKLHRDQLQGLVDQLQKEITALKNEKKQARDELATEKSRSQKLDDARLLEIDNLRGDVQKMQQLLQEKDKSHDATLREFQRVQDIQLKRATEETEERDNEIRNMKAAMDALRSEFNRTVKREKQSRSEAEMKIKEMALSHKSELENQQIRITDSFETTIKKLREDLKQERQEKEVLTRDVESVTFELEQAGESVAYYQSETKHLSDSLQDAEHKKQLAETKCGELTNTLEELLTQDDFNASTVNRLRAALETAQDELDEIKAHCGSSDSVIADIQRLSDENERLTNECVRLKEQRDNLADENGKIAEELLNWKEEMRHFVGTQMTKSTPKRNR</sequence>
<keyword evidence="1" id="KW-0175">Coiled coil</keyword>